<sequence>MALIPPKEFKHYEELVDILSQRGMHIEDGERAKRKLAQVGYYRLSGFWYPARVIERDEHGTAIECPHLKHPKRLNEFLPNTNFNDVCNLYLLDKKLRIAMLDGLERIEIYVRSVIAHELGRGKTKEAGTGKEIPEPLAWKDPDYINGKFLKKRGHKPSLWEEWQNKHGKLIERSHEDCIVWHKRNDREMPFWVVIEAWDFGTMSKYYGMLNNKYRQRICSRLGITDKKETNVLQSWLMEMNILRNRCAHHTRIWNQPSSKILALPSHEMFDDIKGNHNTLTRLYGVIRAMWFLIEQIGPSSCWLKEVELLIAEFPTIPGCHPSSMGLLSK</sequence>
<protein>
    <submittedName>
        <fullName evidence="1">Putative abortive infection bacteriophage resistance protein</fullName>
    </submittedName>
</protein>
<name>A0A090K012_9GAMM</name>
<reference evidence="2" key="1">
    <citation type="submission" date="2014-09" db="EMBL/GenBank/DDBJ databases">
        <authorList>
            <person name="Hjerde E."/>
        </authorList>
    </citation>
    <scope>NUCLEOTIDE SEQUENCE [LARGE SCALE GENOMIC DNA]</scope>
    <source>
        <strain evidence="2">06/09/139</strain>
    </source>
</reference>
<evidence type="ECO:0000313" key="2">
    <source>
        <dbReference type="Proteomes" id="UP000032427"/>
    </source>
</evidence>
<dbReference type="PIRSF" id="PIRSF034934">
    <property type="entry name" value="AbiF_AbiD"/>
    <property type="match status" value="1"/>
</dbReference>
<dbReference type="InterPro" id="IPR011664">
    <property type="entry name" value="Abi_system_AbiD/AbiF-like"/>
</dbReference>
<proteinExistence type="predicted"/>
<dbReference type="HOGENOM" id="CLU_044962_2_2_6"/>
<dbReference type="EMBL" id="LN554847">
    <property type="protein sequence ID" value="CED57028.1"/>
    <property type="molecule type" value="Genomic_DNA"/>
</dbReference>
<dbReference type="KEGG" id="awd:AWOD_II_0382"/>
<dbReference type="OrthoDB" id="5363652at2"/>
<dbReference type="GeneID" id="28542630"/>
<dbReference type="InterPro" id="IPR017034">
    <property type="entry name" value="Abi_system_AbiD/AbiF"/>
</dbReference>
<dbReference type="STRING" id="80852.AWOD_II_0382"/>
<accession>A0A090K012</accession>
<dbReference type="PATRIC" id="fig|80852.17.peg.3142"/>
<dbReference type="AlphaFoldDB" id="A0A090K012"/>
<dbReference type="Proteomes" id="UP000032427">
    <property type="component" value="Chromosome 2"/>
</dbReference>
<dbReference type="Pfam" id="PF07751">
    <property type="entry name" value="Abi_2"/>
    <property type="match status" value="1"/>
</dbReference>
<evidence type="ECO:0000313" key="1">
    <source>
        <dbReference type="EMBL" id="CED57028.1"/>
    </source>
</evidence>
<keyword evidence="2" id="KW-1185">Reference proteome</keyword>
<gene>
    <name evidence="1" type="ORF">AWOD_II_0382</name>
</gene>
<organism evidence="1 2">
    <name type="scientific">Aliivibrio wodanis</name>
    <dbReference type="NCBI Taxonomy" id="80852"/>
    <lineage>
        <taxon>Bacteria</taxon>
        <taxon>Pseudomonadati</taxon>
        <taxon>Pseudomonadota</taxon>
        <taxon>Gammaproteobacteria</taxon>
        <taxon>Vibrionales</taxon>
        <taxon>Vibrionaceae</taxon>
        <taxon>Aliivibrio</taxon>
    </lineage>
</organism>